<feature type="chain" id="PRO_5011784012" description="Fibronectin type-III domain-containing protein" evidence="6">
    <location>
        <begin position="35"/>
        <end position="579"/>
    </location>
</feature>
<dbReference type="InterPro" id="IPR036116">
    <property type="entry name" value="FN3_sf"/>
</dbReference>
<dbReference type="SMART" id="SM00060">
    <property type="entry name" value="FN3"/>
    <property type="match status" value="2"/>
</dbReference>
<dbReference type="CDD" id="cd00063">
    <property type="entry name" value="FN3"/>
    <property type="match status" value="2"/>
</dbReference>
<keyword evidence="9" id="KW-1185">Reference proteome</keyword>
<organism evidence="8 9">
    <name type="scientific">Geodermatophilus poikilotrophus</name>
    <dbReference type="NCBI Taxonomy" id="1333667"/>
    <lineage>
        <taxon>Bacteria</taxon>
        <taxon>Bacillati</taxon>
        <taxon>Actinomycetota</taxon>
        <taxon>Actinomycetes</taxon>
        <taxon>Geodermatophilales</taxon>
        <taxon>Geodermatophilaceae</taxon>
        <taxon>Geodermatophilus</taxon>
    </lineage>
</organism>
<keyword evidence="3" id="KW-0119">Carbohydrate metabolism</keyword>
<dbReference type="Proteomes" id="UP000198507">
    <property type="component" value="Unassembled WGS sequence"/>
</dbReference>
<dbReference type="InterPro" id="IPR013783">
    <property type="entry name" value="Ig-like_fold"/>
</dbReference>
<dbReference type="RefSeq" id="WP_091447922.1">
    <property type="nucleotide sequence ID" value="NZ_FOIE01000010.1"/>
</dbReference>
<dbReference type="InterPro" id="IPR050964">
    <property type="entry name" value="Striated_Muscle_Regulatory"/>
</dbReference>
<dbReference type="EMBL" id="FOIE01000010">
    <property type="protein sequence ID" value="SET91774.1"/>
    <property type="molecule type" value="Genomic_DNA"/>
</dbReference>
<dbReference type="PANTHER" id="PTHR13817:SF166">
    <property type="entry name" value="NEURONAL IGCAM-RELATED"/>
    <property type="match status" value="1"/>
</dbReference>
<name>A0A1I0I791_9ACTN</name>
<proteinExistence type="predicted"/>
<evidence type="ECO:0000256" key="5">
    <source>
        <dbReference type="SAM" id="Phobius"/>
    </source>
</evidence>
<evidence type="ECO:0000259" key="7">
    <source>
        <dbReference type="PROSITE" id="PS50853"/>
    </source>
</evidence>
<keyword evidence="2" id="KW-0378">Hydrolase</keyword>
<evidence type="ECO:0000256" key="2">
    <source>
        <dbReference type="ARBA" id="ARBA00023295"/>
    </source>
</evidence>
<keyword evidence="3" id="KW-0624">Polysaccharide degradation</keyword>
<keyword evidence="5" id="KW-0812">Transmembrane</keyword>
<feature type="region of interest" description="Disordered" evidence="4">
    <location>
        <begin position="417"/>
        <end position="437"/>
    </location>
</feature>
<dbReference type="SUPFAM" id="SSF49265">
    <property type="entry name" value="Fibronectin type III"/>
    <property type="match status" value="2"/>
</dbReference>
<evidence type="ECO:0000313" key="8">
    <source>
        <dbReference type="EMBL" id="SET91774.1"/>
    </source>
</evidence>
<feature type="signal peptide" evidence="6">
    <location>
        <begin position="1"/>
        <end position="34"/>
    </location>
</feature>
<dbReference type="AlphaFoldDB" id="A0A1I0I791"/>
<dbReference type="GO" id="GO:0016798">
    <property type="term" value="F:hydrolase activity, acting on glycosyl bonds"/>
    <property type="evidence" value="ECO:0007669"/>
    <property type="project" value="UniProtKB-KW"/>
</dbReference>
<keyword evidence="1" id="KW-0677">Repeat</keyword>
<evidence type="ECO:0000256" key="1">
    <source>
        <dbReference type="ARBA" id="ARBA00022737"/>
    </source>
</evidence>
<protein>
    <recommendedName>
        <fullName evidence="7">Fibronectin type-III domain-containing protein</fullName>
    </recommendedName>
</protein>
<feature type="transmembrane region" description="Helical" evidence="5">
    <location>
        <begin position="552"/>
        <end position="572"/>
    </location>
</feature>
<dbReference type="OrthoDB" id="5186542at2"/>
<evidence type="ECO:0000256" key="4">
    <source>
        <dbReference type="SAM" id="MobiDB-lite"/>
    </source>
</evidence>
<dbReference type="InterPro" id="IPR003961">
    <property type="entry name" value="FN3_dom"/>
</dbReference>
<dbReference type="Gene3D" id="2.60.40.10">
    <property type="entry name" value="Immunoglobulins"/>
    <property type="match status" value="2"/>
</dbReference>
<accession>A0A1I0I791</accession>
<reference evidence="9" key="1">
    <citation type="submission" date="2016-10" db="EMBL/GenBank/DDBJ databases">
        <authorList>
            <person name="Varghese N."/>
            <person name="Submissions S."/>
        </authorList>
    </citation>
    <scope>NUCLEOTIDE SEQUENCE [LARGE SCALE GENOMIC DNA]</scope>
    <source>
        <strain evidence="9">DSM 44209</strain>
    </source>
</reference>
<feature type="domain" description="Fibronectin type-III" evidence="7">
    <location>
        <begin position="313"/>
        <end position="411"/>
    </location>
</feature>
<evidence type="ECO:0000256" key="3">
    <source>
        <dbReference type="ARBA" id="ARBA00023326"/>
    </source>
</evidence>
<dbReference type="GO" id="GO:0000272">
    <property type="term" value="P:polysaccharide catabolic process"/>
    <property type="evidence" value="ECO:0007669"/>
    <property type="project" value="UniProtKB-KW"/>
</dbReference>
<evidence type="ECO:0000313" key="9">
    <source>
        <dbReference type="Proteomes" id="UP000198507"/>
    </source>
</evidence>
<dbReference type="PROSITE" id="PS50853">
    <property type="entry name" value="FN3"/>
    <property type="match status" value="2"/>
</dbReference>
<feature type="region of interest" description="Disordered" evidence="4">
    <location>
        <begin position="103"/>
        <end position="143"/>
    </location>
</feature>
<keyword evidence="5" id="KW-0472">Membrane</keyword>
<evidence type="ECO:0000256" key="6">
    <source>
        <dbReference type="SAM" id="SignalP"/>
    </source>
</evidence>
<keyword evidence="6" id="KW-0732">Signal</keyword>
<feature type="domain" description="Fibronectin type-III" evidence="7">
    <location>
        <begin position="211"/>
        <end position="310"/>
    </location>
</feature>
<keyword evidence="2" id="KW-0326">Glycosidase</keyword>
<sequence>MPVRSLSRRVLGLGAVGVLATSSAVLSAVGTAHAAPASFAGTVTAGATPADTAITVPDGYCALRWELVGGQGGAAGDHLGRRGGRLVGTTAVAAGDHFLLQPGQAGGVAGSEPVGGHSGSQPSGEAGDATQGGGGGASVVRRGTSPGGERFAVVFGGAGADATGADASGGAGGDGNLIAEPAWLPTHPHSMGVAATEGDGHISYTGVACTAPQAPFLYDVVPGDAPGSLQITFNPPVSSPVDGRAAITGYEVSLDGGSTWRALTPSSMGSPHRAVVTGLAPAVYRVAVRATSAVGPSEQSSYVTRSLQRRLGVPTGITATVGATSMRIAWQAPTDATGITGYRVRASAVVDWDHLERLPEVGIVDCEVGAGERSCLVGVEPGWAYDVSVYAVGEPGTSVETGSTTALTTEVVPEPRPAAVVPESSGPLVPKTPLDDVTGGERIEVSGTGYLPNSTVVLIVYSTPQVLGTVVTDGTGAFTNTVLLPAGLPAGSHTLVASGVDPDGNPHDLTSPVTVTASSTGVTGTGGADAAATGTTPATTSASGLASTGADVALPVVVALVTLTAGAGLVVAGRRCTAE</sequence>
<feature type="region of interest" description="Disordered" evidence="4">
    <location>
        <begin position="517"/>
        <end position="544"/>
    </location>
</feature>
<keyword evidence="5" id="KW-1133">Transmembrane helix</keyword>
<dbReference type="PANTHER" id="PTHR13817">
    <property type="entry name" value="TITIN"/>
    <property type="match status" value="1"/>
</dbReference>
<gene>
    <name evidence="8" type="ORF">SAMN04488546_4219</name>
</gene>